<evidence type="ECO:0000313" key="2">
    <source>
        <dbReference type="EMBL" id="GAU51121.1"/>
    </source>
</evidence>
<dbReference type="Proteomes" id="UP000242715">
    <property type="component" value="Unassembled WGS sequence"/>
</dbReference>
<sequence length="107" mass="12044">MGGKVKLGHPNVGACNPREKGKRIVNNMTLRFKNMIDFAVVIFPYSFDLGRDKMLDDTKSLLPFGCMVELENERESGRNRKAPSFDVEDNGELSASSTLHLQKSLHF</sequence>
<dbReference type="OrthoDB" id="10573031at2759"/>
<organism evidence="2 3">
    <name type="scientific">Trifolium subterraneum</name>
    <name type="common">Subterranean clover</name>
    <dbReference type="NCBI Taxonomy" id="3900"/>
    <lineage>
        <taxon>Eukaryota</taxon>
        <taxon>Viridiplantae</taxon>
        <taxon>Streptophyta</taxon>
        <taxon>Embryophyta</taxon>
        <taxon>Tracheophyta</taxon>
        <taxon>Spermatophyta</taxon>
        <taxon>Magnoliopsida</taxon>
        <taxon>eudicotyledons</taxon>
        <taxon>Gunneridae</taxon>
        <taxon>Pentapetalae</taxon>
        <taxon>rosids</taxon>
        <taxon>fabids</taxon>
        <taxon>Fabales</taxon>
        <taxon>Fabaceae</taxon>
        <taxon>Papilionoideae</taxon>
        <taxon>50 kb inversion clade</taxon>
        <taxon>NPAAA clade</taxon>
        <taxon>Hologalegina</taxon>
        <taxon>IRL clade</taxon>
        <taxon>Trifolieae</taxon>
        <taxon>Trifolium</taxon>
    </lineage>
</organism>
<name>A0A2Z6P3X8_TRISU</name>
<accession>A0A2Z6P3X8</accession>
<protein>
    <submittedName>
        <fullName evidence="2">Uncharacterized protein</fullName>
    </submittedName>
</protein>
<proteinExistence type="predicted"/>
<gene>
    <name evidence="2" type="ORF">TSUD_178660</name>
</gene>
<evidence type="ECO:0000256" key="1">
    <source>
        <dbReference type="SAM" id="MobiDB-lite"/>
    </source>
</evidence>
<dbReference type="EMBL" id="DF974981">
    <property type="protein sequence ID" value="GAU51121.1"/>
    <property type="molecule type" value="Genomic_DNA"/>
</dbReference>
<keyword evidence="3" id="KW-1185">Reference proteome</keyword>
<reference evidence="3" key="1">
    <citation type="journal article" date="2017" name="Front. Plant Sci.">
        <title>Climate Clever Clovers: New Paradigm to Reduce the Environmental Footprint of Ruminants by Breeding Low Methanogenic Forages Utilizing Haplotype Variation.</title>
        <authorList>
            <person name="Kaur P."/>
            <person name="Appels R."/>
            <person name="Bayer P.E."/>
            <person name="Keeble-Gagnere G."/>
            <person name="Wang J."/>
            <person name="Hirakawa H."/>
            <person name="Shirasawa K."/>
            <person name="Vercoe P."/>
            <person name="Stefanova K."/>
            <person name="Durmic Z."/>
            <person name="Nichols P."/>
            <person name="Revell C."/>
            <person name="Isobe S.N."/>
            <person name="Edwards D."/>
            <person name="Erskine W."/>
        </authorList>
    </citation>
    <scope>NUCLEOTIDE SEQUENCE [LARGE SCALE GENOMIC DNA]</scope>
    <source>
        <strain evidence="3">cv. Daliak</strain>
    </source>
</reference>
<dbReference type="AlphaFoldDB" id="A0A2Z6P3X8"/>
<evidence type="ECO:0000313" key="3">
    <source>
        <dbReference type="Proteomes" id="UP000242715"/>
    </source>
</evidence>
<feature type="region of interest" description="Disordered" evidence="1">
    <location>
        <begin position="73"/>
        <end position="94"/>
    </location>
</feature>